<comment type="catalytic activity">
    <reaction evidence="11 12">
        <text>D-glycero-beta-D-manno-heptose 1-phosphate + ATP + H(+) = ADP-D-glycero-beta-D-manno-heptose + diphosphate</text>
        <dbReference type="Rhea" id="RHEA:27465"/>
        <dbReference type="ChEBI" id="CHEBI:15378"/>
        <dbReference type="ChEBI" id="CHEBI:30616"/>
        <dbReference type="ChEBI" id="CHEBI:33019"/>
        <dbReference type="ChEBI" id="CHEBI:59967"/>
        <dbReference type="ChEBI" id="CHEBI:61593"/>
        <dbReference type="EC" id="2.7.7.70"/>
    </reaction>
</comment>
<keyword evidence="6 12" id="KW-0547">Nucleotide-binding</keyword>
<comment type="similarity">
    <text evidence="12">In the N-terminal section; belongs to the carbohydrate kinase PfkB family.</text>
</comment>
<keyword evidence="4 12" id="KW-0808">Transferase</keyword>
<evidence type="ECO:0000256" key="5">
    <source>
        <dbReference type="ARBA" id="ARBA00022695"/>
    </source>
</evidence>
<comment type="subunit">
    <text evidence="12">Homodimer.</text>
</comment>
<keyword evidence="5 12" id="KW-0548">Nucleotidyltransferase</keyword>
<evidence type="ECO:0000256" key="1">
    <source>
        <dbReference type="ARBA" id="ARBA00002319"/>
    </source>
</evidence>
<dbReference type="SUPFAM" id="SSF53613">
    <property type="entry name" value="Ribokinase-like"/>
    <property type="match status" value="1"/>
</dbReference>
<evidence type="ECO:0000256" key="11">
    <source>
        <dbReference type="ARBA" id="ARBA00047428"/>
    </source>
</evidence>
<feature type="active site" evidence="12">
    <location>
        <position position="258"/>
    </location>
</feature>
<gene>
    <name evidence="15" type="primary">rfaE1</name>
    <name evidence="12" type="synonym">hldE</name>
    <name evidence="15" type="ORF">LS64_004150</name>
</gene>
<dbReference type="UniPathway" id="UPA00356">
    <property type="reaction ID" value="UER00437"/>
</dbReference>
<comment type="catalytic activity">
    <reaction evidence="12">
        <text>D-glycero-beta-D-manno-heptose 7-phosphate + ATP = D-glycero-beta-D-manno-heptose 1,7-bisphosphate + ADP + H(+)</text>
        <dbReference type="Rhea" id="RHEA:27473"/>
        <dbReference type="ChEBI" id="CHEBI:15378"/>
        <dbReference type="ChEBI" id="CHEBI:30616"/>
        <dbReference type="ChEBI" id="CHEBI:60204"/>
        <dbReference type="ChEBI" id="CHEBI:60208"/>
        <dbReference type="ChEBI" id="CHEBI:456216"/>
        <dbReference type="EC" id="2.7.1.167"/>
    </reaction>
</comment>
<dbReference type="OrthoDB" id="9802794at2"/>
<evidence type="ECO:0000256" key="2">
    <source>
        <dbReference type="ARBA" id="ARBA00003753"/>
    </source>
</evidence>
<comment type="pathway">
    <text evidence="12">Nucleotide-sugar biosynthesis; ADP-L-glycero-beta-D-manno-heptose biosynthesis; ADP-L-glycero-beta-D-manno-heptose from D-glycero-beta-D-manno-heptose 7-phosphate: step 3/4.</text>
</comment>
<accession>A0A4U8T5A0</accession>
<dbReference type="SUPFAM" id="SSF52374">
    <property type="entry name" value="Nucleotidylyl transferase"/>
    <property type="match status" value="1"/>
</dbReference>
<comment type="caution">
    <text evidence="15">The sequence shown here is derived from an EMBL/GenBank/DDBJ whole genome shotgun (WGS) entry which is preliminary data.</text>
</comment>
<dbReference type="UniPathway" id="UPA00958"/>
<reference evidence="15 16" key="2">
    <citation type="journal article" date="2016" name="Infect. Immun.">
        <title>Helicobacter saguini, a Novel Helicobacter Isolated from Cotton-Top Tamarins with Ulcerative Colitis, Has Proinflammatory Properties and Induces Typhlocolitis and Dysplasia in Gnotobiotic IL-10-/- Mice.</title>
        <authorList>
            <person name="Shen Z."/>
            <person name="Mannion A."/>
            <person name="Whary M.T."/>
            <person name="Muthupalani S."/>
            <person name="Sheh A."/>
            <person name="Feng Y."/>
            <person name="Gong G."/>
            <person name="Vandamme P."/>
            <person name="Holcombe H.R."/>
            <person name="Paster B.J."/>
            <person name="Fox J.G."/>
        </authorList>
    </citation>
    <scope>NUCLEOTIDE SEQUENCE [LARGE SCALE GENOMIC DNA]</scope>
    <source>
        <strain evidence="15 16">MIT 97-6194</strain>
    </source>
</reference>
<dbReference type="GO" id="GO:0033785">
    <property type="term" value="F:heptose 7-phosphate kinase activity"/>
    <property type="evidence" value="ECO:0007669"/>
    <property type="project" value="UniProtKB-UniRule"/>
</dbReference>
<evidence type="ECO:0000256" key="6">
    <source>
        <dbReference type="ARBA" id="ARBA00022741"/>
    </source>
</evidence>
<dbReference type="Proteomes" id="UP000029714">
    <property type="component" value="Unassembled WGS sequence"/>
</dbReference>
<proteinExistence type="inferred from homology"/>
<name>A0A4U8T5A0_9HELI</name>
<dbReference type="GO" id="GO:0009244">
    <property type="term" value="P:lipopolysaccharide core region biosynthetic process"/>
    <property type="evidence" value="ECO:0007669"/>
    <property type="project" value="UniProtKB-UniPathway"/>
</dbReference>
<dbReference type="HAMAP" id="MF_01603">
    <property type="entry name" value="HldE"/>
    <property type="match status" value="1"/>
</dbReference>
<dbReference type="Pfam" id="PF01467">
    <property type="entry name" value="CTP_transf_like"/>
    <property type="match status" value="1"/>
</dbReference>
<dbReference type="EC" id="2.7.7.70" evidence="12"/>
<dbReference type="CDD" id="cd01172">
    <property type="entry name" value="RfaE_like"/>
    <property type="match status" value="1"/>
</dbReference>
<reference evidence="15 16" key="1">
    <citation type="journal article" date="2014" name="Genome Announc.">
        <title>Draft genome sequences of eight enterohepatic helicobacter species isolated from both laboratory and wild rodents.</title>
        <authorList>
            <person name="Sheh A."/>
            <person name="Shen Z."/>
            <person name="Fox J.G."/>
        </authorList>
    </citation>
    <scope>NUCLEOTIDE SEQUENCE [LARGE SCALE GENOMIC DNA]</scope>
    <source>
        <strain evidence="15 16">MIT 97-6194</strain>
    </source>
</reference>
<comment type="similarity">
    <text evidence="12">In the C-terminal section; belongs to the cytidylyltransferase family.</text>
</comment>
<dbReference type="EMBL" id="JRMP02000005">
    <property type="protein sequence ID" value="TLD94720.1"/>
    <property type="molecule type" value="Genomic_DNA"/>
</dbReference>
<dbReference type="GO" id="GO:0005829">
    <property type="term" value="C:cytosol"/>
    <property type="evidence" value="ECO:0007669"/>
    <property type="project" value="TreeGrafter"/>
</dbReference>
<evidence type="ECO:0000256" key="3">
    <source>
        <dbReference type="ARBA" id="ARBA00004713"/>
    </source>
</evidence>
<dbReference type="NCBIfam" id="TIGR02198">
    <property type="entry name" value="rfaE_dom_I"/>
    <property type="match status" value="1"/>
</dbReference>
<feature type="region of interest" description="Ribokinase" evidence="12">
    <location>
        <begin position="1"/>
        <end position="313"/>
    </location>
</feature>
<feature type="domain" description="Carbohydrate kinase PfkB" evidence="13">
    <location>
        <begin position="3"/>
        <end position="297"/>
    </location>
</feature>
<dbReference type="PROSITE" id="PS00584">
    <property type="entry name" value="PFKB_KINASES_2"/>
    <property type="match status" value="1"/>
</dbReference>
<dbReference type="InterPro" id="IPR011913">
    <property type="entry name" value="RfaE_dom_I"/>
</dbReference>
<dbReference type="PANTHER" id="PTHR46969">
    <property type="entry name" value="BIFUNCTIONAL PROTEIN HLDE"/>
    <property type="match status" value="1"/>
</dbReference>
<comment type="function">
    <text evidence="1 12">Catalyzes the phosphorylation of D-glycero-D-manno-heptose 7-phosphate at the C-1 position to selectively form D-glycero-beta-D-manno-heptose-1,7-bisphosphate.</text>
</comment>
<dbReference type="InterPro" id="IPR002173">
    <property type="entry name" value="Carboh/pur_kinase_PfkB_CS"/>
</dbReference>
<dbReference type="NCBIfam" id="TIGR00125">
    <property type="entry name" value="cyt_tran_rel"/>
    <property type="match status" value="1"/>
</dbReference>
<evidence type="ECO:0000259" key="13">
    <source>
        <dbReference type="Pfam" id="PF00294"/>
    </source>
</evidence>
<dbReference type="NCBIfam" id="TIGR02199">
    <property type="entry name" value="rfaE_dom_II"/>
    <property type="match status" value="1"/>
</dbReference>
<dbReference type="RefSeq" id="WP_034571092.1">
    <property type="nucleotide sequence ID" value="NZ_JRMP02000005.1"/>
</dbReference>
<dbReference type="AlphaFoldDB" id="A0A4U8T5A0"/>
<dbReference type="GO" id="GO:0005524">
    <property type="term" value="F:ATP binding"/>
    <property type="evidence" value="ECO:0007669"/>
    <property type="project" value="UniProtKB-UniRule"/>
</dbReference>
<dbReference type="Gene3D" id="3.40.1190.20">
    <property type="match status" value="1"/>
</dbReference>
<comment type="function">
    <text evidence="2 12">Catalyzes the ADP transfer from ATP to D-glycero-beta-D-manno-heptose 1-phosphate, yielding ADP-D-glycero-beta-D-manno-heptose.</text>
</comment>
<comment type="pathway">
    <text evidence="12">Nucleotide-sugar biosynthesis; ADP-L-glycero-beta-D-manno-heptose biosynthesis; ADP-L-glycero-beta-D-manno-heptose from D-glycero-beta-D-manno-heptose 7-phosphate: step 1/4.</text>
</comment>
<evidence type="ECO:0000256" key="12">
    <source>
        <dbReference type="HAMAP-Rule" id="MF_01603"/>
    </source>
</evidence>
<dbReference type="InterPro" id="IPR029056">
    <property type="entry name" value="Ribokinase-like"/>
</dbReference>
<dbReference type="InterPro" id="IPR023030">
    <property type="entry name" value="Bifunc_HldE"/>
</dbReference>
<feature type="binding site" evidence="12">
    <location>
        <begin position="189"/>
        <end position="192"/>
    </location>
    <ligand>
        <name>ATP</name>
        <dbReference type="ChEBI" id="CHEBI:30616"/>
    </ligand>
</feature>
<evidence type="ECO:0000256" key="9">
    <source>
        <dbReference type="ARBA" id="ARBA00023268"/>
    </source>
</evidence>
<dbReference type="GO" id="GO:0016773">
    <property type="term" value="F:phosphotransferase activity, alcohol group as acceptor"/>
    <property type="evidence" value="ECO:0007669"/>
    <property type="project" value="InterPro"/>
</dbReference>
<evidence type="ECO:0000256" key="4">
    <source>
        <dbReference type="ARBA" id="ARBA00022679"/>
    </source>
</evidence>
<evidence type="ECO:0000256" key="10">
    <source>
        <dbReference type="ARBA" id="ARBA00023277"/>
    </source>
</evidence>
<dbReference type="STRING" id="1548018.LS64_04410"/>
<feature type="domain" description="Cytidyltransferase-like" evidence="14">
    <location>
        <begin position="337"/>
        <end position="430"/>
    </location>
</feature>
<dbReference type="GO" id="GO:0097171">
    <property type="term" value="P:ADP-L-glycero-beta-D-manno-heptose biosynthetic process"/>
    <property type="evidence" value="ECO:0007669"/>
    <property type="project" value="UniProtKB-UniPathway"/>
</dbReference>
<dbReference type="InterPro" id="IPR004821">
    <property type="entry name" value="Cyt_trans-like"/>
</dbReference>
<dbReference type="Pfam" id="PF00294">
    <property type="entry name" value="PfkB"/>
    <property type="match status" value="1"/>
</dbReference>
<evidence type="ECO:0000256" key="8">
    <source>
        <dbReference type="ARBA" id="ARBA00022840"/>
    </source>
</evidence>
<sequence length="462" mass="50681">MVNVLIIGDLMLDRYIWGSANKLSPEAPVPVVLINEESFSLGGACNVASNLVALGASVSIYGVIGNDTEGALLQDFLNNKGVKSHCYKSNRPTTTKTRIMAAKHQMLRIDKESSDSLESSIYEDMFDSIQGKISEFNCVILSDYLKGVLSYAFCQKLIKLANSFNIPILCDPKGNDYSKYKGATLLTPNKKEAIQATGINIYNDRTLLESLHKLREICDVKYPLITLSEEGIGYLDNDTLHKKPTKAKEVYDVSGAGDTVIAALAFKLSMGENLESATTFANAAAAVVIGKLGSATASLDEINDVLAQKRILRSIESKIIKNYDSIKDSMKNKKIVFTNGCFDILHYGHVNYLQKARKLGDVLIVGLNSDSSVKMLKGDSRPINNEQDRAYILASLACVSYVIIFNDETPENLIKQIRPDILVKGADYANKEIAGSAYAKEIKLIDYIESKSTTNIINKIKG</sequence>
<evidence type="ECO:0000313" key="15">
    <source>
        <dbReference type="EMBL" id="TLD94720.1"/>
    </source>
</evidence>
<dbReference type="EC" id="2.7.1.167" evidence="12"/>
<keyword evidence="10 12" id="KW-0119">Carbohydrate metabolism</keyword>
<evidence type="ECO:0000313" key="16">
    <source>
        <dbReference type="Proteomes" id="UP000029714"/>
    </source>
</evidence>
<dbReference type="InterPro" id="IPR014729">
    <property type="entry name" value="Rossmann-like_a/b/a_fold"/>
</dbReference>
<dbReference type="PROSITE" id="PS00583">
    <property type="entry name" value="PFKB_KINASES_1"/>
    <property type="match status" value="1"/>
</dbReference>
<protein>
    <recommendedName>
        <fullName evidence="12">Bifunctional protein HldE</fullName>
    </recommendedName>
    <domain>
        <recommendedName>
            <fullName evidence="12">D-beta-D-heptose 7-phosphate kinase</fullName>
            <ecNumber evidence="12">2.7.1.167</ecNumber>
        </recommendedName>
        <alternativeName>
            <fullName evidence="12">D-beta-D-heptose 7-phosphotransferase</fullName>
        </alternativeName>
        <alternativeName>
            <fullName evidence="12">D-glycero-beta-D-manno-heptose-7-phosphate kinase</fullName>
        </alternativeName>
    </domain>
    <domain>
        <recommendedName>
            <fullName evidence="12">D-beta-D-heptose 1-phosphate adenylyltransferase</fullName>
            <ecNumber evidence="12">2.7.7.70</ecNumber>
        </recommendedName>
        <alternativeName>
            <fullName evidence="12">D-glycero-beta-D-manno-heptose 1-phosphate adenylyltransferase</fullName>
        </alternativeName>
    </domain>
</protein>
<dbReference type="GO" id="GO:0033786">
    <property type="term" value="F:heptose-1-phosphate adenylyltransferase activity"/>
    <property type="evidence" value="ECO:0007669"/>
    <property type="project" value="UniProtKB-UniRule"/>
</dbReference>
<comment type="pathway">
    <text evidence="3">Bacterial outer membrane biogenesis; LPS core biosynthesis.</text>
</comment>
<keyword evidence="16" id="KW-1185">Reference proteome</keyword>
<keyword evidence="7 12" id="KW-0418">Kinase</keyword>
<evidence type="ECO:0000256" key="7">
    <source>
        <dbReference type="ARBA" id="ARBA00022777"/>
    </source>
</evidence>
<keyword evidence="9 12" id="KW-0511">Multifunctional enzyme</keyword>
<dbReference type="Gene3D" id="3.40.50.620">
    <property type="entry name" value="HUPs"/>
    <property type="match status" value="1"/>
</dbReference>
<dbReference type="PANTHER" id="PTHR46969:SF1">
    <property type="entry name" value="BIFUNCTIONAL PROTEIN HLDE"/>
    <property type="match status" value="1"/>
</dbReference>
<dbReference type="InterPro" id="IPR011914">
    <property type="entry name" value="RfaE_dom_II"/>
</dbReference>
<organism evidence="15 16">
    <name type="scientific">Helicobacter saguini</name>
    <dbReference type="NCBI Taxonomy" id="1548018"/>
    <lineage>
        <taxon>Bacteria</taxon>
        <taxon>Pseudomonadati</taxon>
        <taxon>Campylobacterota</taxon>
        <taxon>Epsilonproteobacteria</taxon>
        <taxon>Campylobacterales</taxon>
        <taxon>Helicobacteraceae</taxon>
        <taxon>Helicobacter</taxon>
    </lineage>
</organism>
<evidence type="ECO:0000259" key="14">
    <source>
        <dbReference type="Pfam" id="PF01467"/>
    </source>
</evidence>
<feature type="region of interest" description="Cytidylyltransferase" evidence="12">
    <location>
        <begin position="337"/>
        <end position="462"/>
    </location>
</feature>
<dbReference type="InterPro" id="IPR011611">
    <property type="entry name" value="PfkB_dom"/>
</dbReference>
<keyword evidence="8 12" id="KW-0067">ATP-binding</keyword>